<feature type="binding site" evidence="5">
    <location>
        <position position="367"/>
    </location>
    <ligand>
        <name>Ca(2+)</name>
        <dbReference type="ChEBI" id="CHEBI:29108"/>
    </ligand>
</feature>
<dbReference type="InterPro" id="IPR043147">
    <property type="entry name" value="Penicillin_amidase_A-knob"/>
</dbReference>
<dbReference type="InterPro" id="IPR029055">
    <property type="entry name" value="Ntn_hydrolases_N"/>
</dbReference>
<keyword evidence="3" id="KW-0865">Zymogen</keyword>
<keyword evidence="5" id="KW-0106">Calcium</keyword>
<protein>
    <submittedName>
        <fullName evidence="6">Penicillin amidase</fullName>
    </submittedName>
</protein>
<comment type="cofactor">
    <cofactor evidence="5">
        <name>Ca(2+)</name>
        <dbReference type="ChEBI" id="CHEBI:29108"/>
    </cofactor>
    <text evidence="5">Binds 1 Ca(2+) ion per dimer.</text>
</comment>
<comment type="similarity">
    <text evidence="1">Belongs to the peptidase S45 family.</text>
</comment>
<evidence type="ECO:0000256" key="5">
    <source>
        <dbReference type="PIRSR" id="PIRSR001227-2"/>
    </source>
</evidence>
<dbReference type="InterPro" id="IPR002692">
    <property type="entry name" value="S45"/>
</dbReference>
<feature type="active site" description="Nucleophile" evidence="4">
    <location>
        <position position="289"/>
    </location>
</feature>
<organism evidence="6 7">
    <name type="scientific">Paraoerskovia marina</name>
    <dbReference type="NCBI Taxonomy" id="545619"/>
    <lineage>
        <taxon>Bacteria</taxon>
        <taxon>Bacillati</taxon>
        <taxon>Actinomycetota</taxon>
        <taxon>Actinomycetes</taxon>
        <taxon>Micrococcales</taxon>
        <taxon>Cellulomonadaceae</taxon>
        <taxon>Paraoerskovia</taxon>
    </lineage>
</organism>
<keyword evidence="2" id="KW-0378">Hydrolase</keyword>
<evidence type="ECO:0000256" key="3">
    <source>
        <dbReference type="ARBA" id="ARBA00023145"/>
    </source>
</evidence>
<evidence type="ECO:0000256" key="1">
    <source>
        <dbReference type="ARBA" id="ARBA00006586"/>
    </source>
</evidence>
<reference evidence="6 7" key="1">
    <citation type="submission" date="2016-10" db="EMBL/GenBank/DDBJ databases">
        <authorList>
            <person name="de Groot N.N."/>
        </authorList>
    </citation>
    <scope>NUCLEOTIDE SEQUENCE [LARGE SCALE GENOMIC DNA]</scope>
    <source>
        <strain evidence="6 7">DSM 22126</strain>
    </source>
</reference>
<sequence length="857" mass="92716">MTRRIVAAIAILLVLALVVVTVFAVVSLRRPLPDVNGEVNLPGLSESVTVTRDAQGVPDITAQTDLDLFRAQGYVHAQDRFFEMDYRRHVTSGRMAELVGNVPSAIQADTVTRTFGWRAVAEQEWDLLADDTKTYLQAYADGVNAYLDERDPGELAVEYTVLGQSVTVEDPERWDPIDSVAWLKAMAWDLRGNYDDELGRALAYTTLGTSDNVENNVAVVEELFPAYPEETNQPILTADEISGTPAATVSAEGLGDDLGTEGLDAAIASAEAALDAVPVLVGRGDASGSNSWVVSGEHTESGMPLLANDPHLALGAPSIWSQIGLHCAEQTPDCTFDVSGFSFAGFPGVIIGHNGDLAWGLTNMGADVTDFFVERVRSDTYLRDGEWEPIDVRKETIVVNGGDDLVIEVRSTVHGPLMSDALPELESATSTPHDDLRLGSYSVALQWTALTPGNTADAIFAFDRAQDADDIRDAAALFEVPAQNIVFATTDGHIGYQAPGSIPVRNDVDGAVPSDGSWPRPGWDSDYDWQGYVDSDDMPSVLDPEDGIIVAANQAVLPAGVGPFLTNDWAYGYRSERIRTLLQNEIDAGRQIDTATMSEIQLDDWSAFGATLVPVLLEQELDDDFVDDGQELLADWDFHTGTDSAAAAYFNAVWSDVLELAFWDDVPPSMRPSGGSQWLQVVIGLLDDPTNPLWDDRTTLGVVETRDEVLSQSLENARLELTSELSKRTDDWEWGKVHQLRLQHPVLGGEDIPGVISGVFNPGAVELPGGTSIVNAIGWDASAGSFDVTTGPSMRMVVDLDDLDRSTWVTVTGTSGHPASSHYDDQLDAWATGETFAWPFSAEARDESAEDTLVLRP</sequence>
<feature type="binding site" evidence="5">
    <location>
        <position position="197"/>
    </location>
    <ligand>
        <name>Ca(2+)</name>
        <dbReference type="ChEBI" id="CHEBI:29108"/>
    </ligand>
</feature>
<dbReference type="PANTHER" id="PTHR34218">
    <property type="entry name" value="PEPTIDASE S45 PENICILLIN AMIDASE"/>
    <property type="match status" value="1"/>
</dbReference>
<evidence type="ECO:0000313" key="6">
    <source>
        <dbReference type="EMBL" id="SDS21641.1"/>
    </source>
</evidence>
<dbReference type="SUPFAM" id="SSF56235">
    <property type="entry name" value="N-terminal nucleophile aminohydrolases (Ntn hydrolases)"/>
    <property type="match status" value="1"/>
</dbReference>
<dbReference type="InterPro" id="IPR043146">
    <property type="entry name" value="Penicillin_amidase_N_B-knob"/>
</dbReference>
<dbReference type="Gene3D" id="2.30.120.10">
    <property type="match status" value="1"/>
</dbReference>
<keyword evidence="5" id="KW-0479">Metal-binding</keyword>
<evidence type="ECO:0000313" key="7">
    <source>
        <dbReference type="Proteomes" id="UP000185663"/>
    </source>
</evidence>
<dbReference type="InterPro" id="IPR014395">
    <property type="entry name" value="Pen/GL7ACA/AHL_acylase"/>
</dbReference>
<dbReference type="PIRSF" id="PIRSF001227">
    <property type="entry name" value="Pen_acylase"/>
    <property type="match status" value="1"/>
</dbReference>
<dbReference type="eggNOG" id="COG2366">
    <property type="taxonomic scope" value="Bacteria"/>
</dbReference>
<dbReference type="GO" id="GO:0046872">
    <property type="term" value="F:metal ion binding"/>
    <property type="evidence" value="ECO:0007669"/>
    <property type="project" value="UniProtKB-KW"/>
</dbReference>
<evidence type="ECO:0000256" key="2">
    <source>
        <dbReference type="ARBA" id="ARBA00022801"/>
    </source>
</evidence>
<dbReference type="Gene3D" id="1.10.1400.10">
    <property type="match status" value="1"/>
</dbReference>
<dbReference type="GO" id="GO:0017000">
    <property type="term" value="P:antibiotic biosynthetic process"/>
    <property type="evidence" value="ECO:0007669"/>
    <property type="project" value="InterPro"/>
</dbReference>
<name>A0A1H1QDL7_9CELL</name>
<keyword evidence="7" id="KW-1185">Reference proteome</keyword>
<evidence type="ECO:0000256" key="4">
    <source>
        <dbReference type="PIRSR" id="PIRSR001227-1"/>
    </source>
</evidence>
<dbReference type="STRING" id="545619.SAMN04489860_1058"/>
<proteinExistence type="inferred from homology"/>
<dbReference type="Pfam" id="PF01804">
    <property type="entry name" value="Penicil_amidase"/>
    <property type="match status" value="1"/>
</dbReference>
<dbReference type="InterPro" id="IPR023343">
    <property type="entry name" value="Penicillin_amidase_dom1"/>
</dbReference>
<dbReference type="Gene3D" id="3.60.20.10">
    <property type="entry name" value="Glutamine Phosphoribosylpyrophosphate, subunit 1, domain 1"/>
    <property type="match status" value="1"/>
</dbReference>
<dbReference type="PANTHER" id="PTHR34218:SF4">
    <property type="entry name" value="ACYL-HOMOSERINE LACTONE ACYLASE QUIP"/>
    <property type="match status" value="1"/>
</dbReference>
<dbReference type="GO" id="GO:0016811">
    <property type="term" value="F:hydrolase activity, acting on carbon-nitrogen (but not peptide) bonds, in linear amides"/>
    <property type="evidence" value="ECO:0007669"/>
    <property type="project" value="InterPro"/>
</dbReference>
<feature type="binding site" evidence="5">
    <location>
        <position position="370"/>
    </location>
    <ligand>
        <name>Ca(2+)</name>
        <dbReference type="ChEBI" id="CHEBI:29108"/>
    </ligand>
</feature>
<dbReference type="Gene3D" id="1.10.439.10">
    <property type="entry name" value="Penicillin Amidohydrolase, domain 1"/>
    <property type="match status" value="1"/>
</dbReference>
<dbReference type="Proteomes" id="UP000185663">
    <property type="component" value="Chromosome I"/>
</dbReference>
<dbReference type="EMBL" id="LT629776">
    <property type="protein sequence ID" value="SDS21641.1"/>
    <property type="molecule type" value="Genomic_DNA"/>
</dbReference>
<dbReference type="AlphaFoldDB" id="A0A1H1QDL7"/>
<accession>A0A1H1QDL7</accession>
<dbReference type="CDD" id="cd03747">
    <property type="entry name" value="Ntn_PGA_like"/>
    <property type="match status" value="1"/>
</dbReference>
<gene>
    <name evidence="6" type="ORF">SAMN04489860_1058</name>
</gene>